<feature type="compositionally biased region" description="Basic residues" evidence="6">
    <location>
        <begin position="931"/>
        <end position="945"/>
    </location>
</feature>
<accession>A0A2V3IJS9</accession>
<evidence type="ECO:0000259" key="7">
    <source>
        <dbReference type="PROSITE" id="PS00486"/>
    </source>
</evidence>
<dbReference type="GO" id="GO:0140664">
    <property type="term" value="F:ATP-dependent DNA damage sensor activity"/>
    <property type="evidence" value="ECO:0007669"/>
    <property type="project" value="InterPro"/>
</dbReference>
<dbReference type="GO" id="GO:0005524">
    <property type="term" value="F:ATP binding"/>
    <property type="evidence" value="ECO:0007669"/>
    <property type="project" value="UniProtKB-KW"/>
</dbReference>
<keyword evidence="4" id="KW-0238">DNA-binding</keyword>
<dbReference type="Gene3D" id="3.40.50.300">
    <property type="entry name" value="P-loop containing nucleotide triphosphate hydrolases"/>
    <property type="match status" value="1"/>
</dbReference>
<keyword evidence="2" id="KW-0547">Nucleotide-binding</keyword>
<proteinExistence type="inferred from homology"/>
<name>A0A2V3IJS9_9FLOR</name>
<feature type="compositionally biased region" description="Low complexity" evidence="6">
    <location>
        <begin position="39"/>
        <end position="64"/>
    </location>
</feature>
<dbReference type="InterPro" id="IPR036187">
    <property type="entry name" value="DNA_mismatch_repair_MutS_sf"/>
</dbReference>
<gene>
    <name evidence="8" type="ORF">BWQ96_07874</name>
</gene>
<dbReference type="InterPro" id="IPR007861">
    <property type="entry name" value="DNA_mismatch_repair_MutS_clamp"/>
</dbReference>
<evidence type="ECO:0000313" key="9">
    <source>
        <dbReference type="Proteomes" id="UP000247409"/>
    </source>
</evidence>
<feature type="region of interest" description="Disordered" evidence="6">
    <location>
        <begin position="922"/>
        <end position="968"/>
    </location>
</feature>
<dbReference type="PIRSF" id="PIRSF037677">
    <property type="entry name" value="DNA_mis_repair_Msh6"/>
    <property type="match status" value="1"/>
</dbReference>
<evidence type="ECO:0000256" key="1">
    <source>
        <dbReference type="ARBA" id="ARBA00006271"/>
    </source>
</evidence>
<keyword evidence="3" id="KW-0067">ATP-binding</keyword>
<dbReference type="InterPro" id="IPR000432">
    <property type="entry name" value="DNA_mismatch_repair_MutS_C"/>
</dbReference>
<dbReference type="GO" id="GO:0005634">
    <property type="term" value="C:nucleus"/>
    <property type="evidence" value="ECO:0007669"/>
    <property type="project" value="TreeGrafter"/>
</dbReference>
<dbReference type="Pfam" id="PF05190">
    <property type="entry name" value="MutS_IV"/>
    <property type="match status" value="1"/>
</dbReference>
<feature type="compositionally biased region" description="Basic and acidic residues" evidence="6">
    <location>
        <begin position="335"/>
        <end position="349"/>
    </location>
</feature>
<reference evidence="8 9" key="1">
    <citation type="journal article" date="2018" name="Mol. Biol. Evol.">
        <title>Analysis of the draft genome of the red seaweed Gracilariopsis chorda provides insights into genome size evolution in Rhodophyta.</title>
        <authorList>
            <person name="Lee J."/>
            <person name="Yang E.C."/>
            <person name="Graf L."/>
            <person name="Yang J.H."/>
            <person name="Qiu H."/>
            <person name="Zel Zion U."/>
            <person name="Chan C.X."/>
            <person name="Stephens T.G."/>
            <person name="Weber A.P.M."/>
            <person name="Boo G.H."/>
            <person name="Boo S.M."/>
            <person name="Kim K.M."/>
            <person name="Shin Y."/>
            <person name="Jung M."/>
            <person name="Lee S.J."/>
            <person name="Yim H.S."/>
            <person name="Lee J.H."/>
            <person name="Bhattacharya D."/>
            <person name="Yoon H.S."/>
        </authorList>
    </citation>
    <scope>NUCLEOTIDE SEQUENCE [LARGE SCALE GENOMIC DNA]</scope>
    <source>
        <strain evidence="8 9">SKKU-2015</strain>
        <tissue evidence="8">Whole body</tissue>
    </source>
</reference>
<evidence type="ECO:0000256" key="4">
    <source>
        <dbReference type="ARBA" id="ARBA00023125"/>
    </source>
</evidence>
<dbReference type="SMART" id="SM00533">
    <property type="entry name" value="MUTSd"/>
    <property type="match status" value="1"/>
</dbReference>
<dbReference type="Pfam" id="PF05192">
    <property type="entry name" value="MutS_III"/>
    <property type="match status" value="1"/>
</dbReference>
<protein>
    <submittedName>
        <fullName evidence="8">MutS protein-like</fullName>
    </submittedName>
</protein>
<feature type="region of interest" description="Disordered" evidence="6">
    <location>
        <begin position="19"/>
        <end position="64"/>
    </location>
</feature>
<dbReference type="SMART" id="SM00534">
    <property type="entry name" value="MUTSac"/>
    <property type="match status" value="1"/>
</dbReference>
<dbReference type="Gene3D" id="1.10.1420.10">
    <property type="match status" value="2"/>
</dbReference>
<evidence type="ECO:0000313" key="8">
    <source>
        <dbReference type="EMBL" id="PXF42354.1"/>
    </source>
</evidence>
<dbReference type="Gene3D" id="3.30.420.110">
    <property type="entry name" value="MutS, connector domain"/>
    <property type="match status" value="1"/>
</dbReference>
<dbReference type="InterPro" id="IPR036678">
    <property type="entry name" value="MutS_con_dom_sf"/>
</dbReference>
<dbReference type="SUPFAM" id="SSF48334">
    <property type="entry name" value="DNA repair protein MutS, domain III"/>
    <property type="match status" value="1"/>
</dbReference>
<dbReference type="PANTHER" id="PTHR11361:SF21">
    <property type="entry name" value="MUTS PROTEIN HOMOLOG 4"/>
    <property type="match status" value="1"/>
</dbReference>
<dbReference type="PANTHER" id="PTHR11361">
    <property type="entry name" value="DNA MISMATCH REPAIR PROTEIN MUTS FAMILY MEMBER"/>
    <property type="match status" value="1"/>
</dbReference>
<dbReference type="InterPro" id="IPR045076">
    <property type="entry name" value="MutS"/>
</dbReference>
<dbReference type="Pfam" id="PF00488">
    <property type="entry name" value="MutS_V"/>
    <property type="match status" value="2"/>
</dbReference>
<dbReference type="GO" id="GO:0006298">
    <property type="term" value="P:mismatch repair"/>
    <property type="evidence" value="ECO:0007669"/>
    <property type="project" value="InterPro"/>
</dbReference>
<comment type="caution">
    <text evidence="8">The sequence shown here is derived from an EMBL/GenBank/DDBJ whole genome shotgun (WGS) entry which is preliminary data.</text>
</comment>
<dbReference type="STRING" id="448386.A0A2V3IJS9"/>
<feature type="region of interest" description="Disordered" evidence="6">
    <location>
        <begin position="335"/>
        <end position="364"/>
    </location>
</feature>
<sequence>MNTPSISTKRVAPGSAATVARFNSSRSRPPPSAAVLRNASTRTGTGRTATARTSTARTTTGRPRTATARCEDAYVVAVIDNPVREVGLCAYDLNGFVVELRQFADSNTYVTLIKVLCVMAPVEILLSTSSMGGMLEQAIQNSPHLLHVKRTFIGRPFFNETYGALAVDKLSNQPCPHLTRLGSALYLSLASCGALIRYIEHVEDRIFPPSSLRVYFKPNDDTLFLDLSALEGLEVVGNARSANGLPGMHSTACLLREIDFTRTRAGKRFLRRAVLEPCSDLKTITMRQDVVEELCNAEPVYFSLDSALRRFPDLEKAMAILMGRENARLREIRDQADQKTHSSSPHESEQEQPNPGPIDSGSHLAAPPSIVLMKTVLNIKAALETIPEMLQAMENATSPLLRAVAQSLRDPALSNLREYISDVIDPDMFPNKNPERMRMNGAYAVKHGRNGYLDIHRKAMGERIEDMHILMEDTRKKHNLKKLELSLHLKRGYHFSIASKFLDVKDFPEEFNRIDEGRKVHRFSSEQLERLNVRYQESLKEIWRLSELELGDLLGRIFQTDVLRAVHRLCDSIAILDCLLSFVTYAPMSPCTTVRPKLTEDGPIELKKAFHPTAVNIPGQKTVPNDVFLDETSALLIISGRNQAGKSFFIKTVGLIAIMAHTGCWVPAESASIRVLKRVATRFVTGDDISQCQSNFSKEMQDVASIFNSVHCSSRDVERALKQEERASSLQSDSEECAPYPSTLVLIDEVGRSTSTLDGFSIAYAVAEELAARPNTLTLFTTHFIGLGALAQVNPMVRNFHLISQSRSSRQESDSSGDAVCDVIHTFKVSSGVLPDTSYGTETARMAGIPEDVLKDAEEIKRLLPHRRIETPHSFFENFLVLDKEDKDMLRKANYTVAIANRLREITRSSADEQESHRLLVELQQELQERSRKKKEAKKRKHKSSGRTQSLEIAEAASQHEDTGETTQ</sequence>
<dbReference type="SMR" id="A0A2V3IJS9"/>
<dbReference type="GO" id="GO:0030983">
    <property type="term" value="F:mismatched DNA binding"/>
    <property type="evidence" value="ECO:0007669"/>
    <property type="project" value="InterPro"/>
</dbReference>
<dbReference type="PROSITE" id="PS00486">
    <property type="entry name" value="DNA_MISMATCH_REPAIR_2"/>
    <property type="match status" value="1"/>
</dbReference>
<dbReference type="InterPro" id="IPR007696">
    <property type="entry name" value="DNA_mismatch_repair_MutS_core"/>
</dbReference>
<feature type="compositionally biased region" description="Basic and acidic residues" evidence="6">
    <location>
        <begin position="958"/>
        <end position="968"/>
    </location>
</feature>
<dbReference type="OrthoDB" id="276261at2759"/>
<dbReference type="GO" id="GO:0007131">
    <property type="term" value="P:reciprocal meiotic recombination"/>
    <property type="evidence" value="ECO:0007669"/>
    <property type="project" value="TreeGrafter"/>
</dbReference>
<dbReference type="InterPro" id="IPR017261">
    <property type="entry name" value="DNA_mismatch_repair_MutS/MSH"/>
</dbReference>
<evidence type="ECO:0000256" key="3">
    <source>
        <dbReference type="ARBA" id="ARBA00022840"/>
    </source>
</evidence>
<keyword evidence="9" id="KW-1185">Reference proteome</keyword>
<evidence type="ECO:0000256" key="6">
    <source>
        <dbReference type="SAM" id="MobiDB-lite"/>
    </source>
</evidence>
<dbReference type="Proteomes" id="UP000247409">
    <property type="component" value="Unassembled WGS sequence"/>
</dbReference>
<comment type="similarity">
    <text evidence="1">Belongs to the DNA mismatch repair MutS family.</text>
</comment>
<evidence type="ECO:0000256" key="5">
    <source>
        <dbReference type="ARBA" id="ARBA00023254"/>
    </source>
</evidence>
<dbReference type="SUPFAM" id="SSF52540">
    <property type="entry name" value="P-loop containing nucleoside triphosphate hydrolases"/>
    <property type="match status" value="1"/>
</dbReference>
<dbReference type="InterPro" id="IPR027417">
    <property type="entry name" value="P-loop_NTPase"/>
</dbReference>
<feature type="domain" description="DNA mismatch repair proteins mutS family" evidence="7">
    <location>
        <begin position="743"/>
        <end position="759"/>
    </location>
</feature>
<keyword evidence="5" id="KW-0469">Meiosis</keyword>
<organism evidence="8 9">
    <name type="scientific">Gracilariopsis chorda</name>
    <dbReference type="NCBI Taxonomy" id="448386"/>
    <lineage>
        <taxon>Eukaryota</taxon>
        <taxon>Rhodophyta</taxon>
        <taxon>Florideophyceae</taxon>
        <taxon>Rhodymeniophycidae</taxon>
        <taxon>Gracilariales</taxon>
        <taxon>Gracilariaceae</taxon>
        <taxon>Gracilariopsis</taxon>
    </lineage>
</organism>
<dbReference type="EMBL" id="NBIV01000166">
    <property type="protein sequence ID" value="PXF42354.1"/>
    <property type="molecule type" value="Genomic_DNA"/>
</dbReference>
<dbReference type="AlphaFoldDB" id="A0A2V3IJS9"/>
<evidence type="ECO:0000256" key="2">
    <source>
        <dbReference type="ARBA" id="ARBA00022741"/>
    </source>
</evidence>